<evidence type="ECO:0000313" key="2">
    <source>
        <dbReference type="EMBL" id="MBV7259307.1"/>
    </source>
</evidence>
<feature type="transmembrane region" description="Helical" evidence="1">
    <location>
        <begin position="91"/>
        <end position="111"/>
    </location>
</feature>
<dbReference type="RefSeq" id="WP_218404544.1">
    <property type="nucleotide sequence ID" value="NZ_JAGSPC010000001.1"/>
</dbReference>
<evidence type="ECO:0000313" key="3">
    <source>
        <dbReference type="Proteomes" id="UP001138681"/>
    </source>
</evidence>
<keyword evidence="1" id="KW-0472">Membrane</keyword>
<proteinExistence type="predicted"/>
<feature type="transmembrane region" description="Helical" evidence="1">
    <location>
        <begin position="65"/>
        <end position="84"/>
    </location>
</feature>
<feature type="transmembrane region" description="Helical" evidence="1">
    <location>
        <begin position="117"/>
        <end position="134"/>
    </location>
</feature>
<keyword evidence="1" id="KW-0812">Transmembrane</keyword>
<comment type="caution">
    <text evidence="2">The sequence shown here is derived from an EMBL/GenBank/DDBJ whole genome shotgun (WGS) entry which is preliminary data.</text>
</comment>
<keyword evidence="1" id="KW-1133">Transmembrane helix</keyword>
<sequence length="146" mass="15666">MKRKLAIAISGIFLVTGLIRVGVGAIVISESTGWWQLGGEAALAVAETQQFIGDASTNLVGFTPFSYFVFLLFMGAIVSVGAIAQMRRKSWGLALIGTYLCCHAFLFLNFMTINPKIGLLALASLLALILAWANKDSASRREPSPL</sequence>
<organism evidence="2 3">
    <name type="scientific">Erythrobacter crassostreae</name>
    <dbReference type="NCBI Taxonomy" id="2828328"/>
    <lineage>
        <taxon>Bacteria</taxon>
        <taxon>Pseudomonadati</taxon>
        <taxon>Pseudomonadota</taxon>
        <taxon>Alphaproteobacteria</taxon>
        <taxon>Sphingomonadales</taxon>
        <taxon>Erythrobacteraceae</taxon>
        <taxon>Erythrobacter/Porphyrobacter group</taxon>
        <taxon>Erythrobacter</taxon>
    </lineage>
</organism>
<evidence type="ECO:0000256" key="1">
    <source>
        <dbReference type="SAM" id="Phobius"/>
    </source>
</evidence>
<protein>
    <submittedName>
        <fullName evidence="2">Uncharacterized protein</fullName>
    </submittedName>
</protein>
<keyword evidence="3" id="KW-1185">Reference proteome</keyword>
<accession>A0A9X1F3D3</accession>
<dbReference type="AlphaFoldDB" id="A0A9X1F3D3"/>
<name>A0A9X1F3D3_9SPHN</name>
<dbReference type="Proteomes" id="UP001138681">
    <property type="component" value="Unassembled WGS sequence"/>
</dbReference>
<dbReference type="EMBL" id="JAGSPC010000001">
    <property type="protein sequence ID" value="MBV7259307.1"/>
    <property type="molecule type" value="Genomic_DNA"/>
</dbReference>
<gene>
    <name evidence="2" type="ORF">KCG46_06935</name>
</gene>
<reference evidence="2" key="1">
    <citation type="submission" date="2021-04" db="EMBL/GenBank/DDBJ databases">
        <authorList>
            <person name="Pira H."/>
            <person name="Risdian C."/>
            <person name="Wink J."/>
        </authorList>
    </citation>
    <scope>NUCLEOTIDE SEQUENCE</scope>
    <source>
        <strain evidence="2">WH158</strain>
    </source>
</reference>